<feature type="region of interest" description="Disordered" evidence="4">
    <location>
        <begin position="462"/>
        <end position="485"/>
    </location>
</feature>
<evidence type="ECO:0000313" key="5">
    <source>
        <dbReference type="Proteomes" id="UP000050795"/>
    </source>
</evidence>
<evidence type="ECO:0000256" key="4">
    <source>
        <dbReference type="SAM" id="MobiDB-lite"/>
    </source>
</evidence>
<evidence type="ECO:0000256" key="1">
    <source>
        <dbReference type="ARBA" id="ARBA00022614"/>
    </source>
</evidence>
<dbReference type="PROSITE" id="PS51450">
    <property type="entry name" value="LRR"/>
    <property type="match status" value="3"/>
</dbReference>
<keyword evidence="1" id="KW-0433">Leucine-rich repeat</keyword>
<feature type="region of interest" description="Disordered" evidence="4">
    <location>
        <begin position="341"/>
        <end position="394"/>
    </location>
</feature>
<protein>
    <submittedName>
        <fullName evidence="6">Uncharacterized protein</fullName>
    </submittedName>
</protein>
<dbReference type="SMART" id="SM00369">
    <property type="entry name" value="LRR_TYP"/>
    <property type="match status" value="6"/>
</dbReference>
<evidence type="ECO:0000256" key="3">
    <source>
        <dbReference type="SAM" id="Coils"/>
    </source>
</evidence>
<keyword evidence="3" id="KW-0175">Coiled coil</keyword>
<dbReference type="SMART" id="SM00365">
    <property type="entry name" value="LRR_SD22"/>
    <property type="match status" value="4"/>
</dbReference>
<dbReference type="AlphaFoldDB" id="A0AA85JXM3"/>
<evidence type="ECO:0000256" key="2">
    <source>
        <dbReference type="ARBA" id="ARBA00022737"/>
    </source>
</evidence>
<feature type="coiled-coil region" evidence="3">
    <location>
        <begin position="211"/>
        <end position="245"/>
    </location>
</feature>
<dbReference type="PANTHER" id="PTHR45712:SF22">
    <property type="entry name" value="INSULIN-LIKE GROWTH FACTOR-BINDING PROTEIN COMPLEX ACID LABILE SUBUNIT"/>
    <property type="match status" value="1"/>
</dbReference>
<sequence length="1055" mass="119247">MDEKGLNSDKVHRSSGFDSFLQNIRDLEQELNDTFNEFNSKSDLQHGFSTCLENKSASFLYHTELLKALEKIGLNYDDYIQTMNELELDKECDQGEKSDMEVDGRTFLNCTEKVPDNNTFEIKTNSQAKRLSNILEDSKQLKNTDSETRLMHQKIEDEISRLEKAKWQYYASAIENAKACSEKTILRWSEIHVPSEQDEDQPDPSTDGNMLTEFQSDEEYMNLRIEELEAEKKCEQERLKRIQQIEEDSLIFNANNRLYSWRSLLDIMQTKFSPSYSPSSYGTRPHSAIQHTNNRNQFFKTNLIDRNFGLYFDLSDKSGTQDSHNRSTSEVSDNYHQNMGEAIPSQIPRQQTQRKYRSSRLSNIKLSVNVTDPGVSTGQSVDEDKASRPGTSSAVTLELARGNDIACELLSPDSRGMGDLKAKSVIDDCSTLGISSPELERTNGGVGRSSRLSNIKLSVNVTDPGVSTGQSVDEDKASRPGTSSAVTLELARGNDIACELLSPDSRGMGDLKAKSVIDDCSTLGISSPELERTNGGVGRSNDFSQDNDYCSSVTKVNSFVQYIEKQLAVYINQISSSHPLYDSSKSDTSLGLNVVTCLVLLSVKIPVNLVEISTYFTFVKILKISECNLQSSDISRMSHLPNLEVLDLSINKLSILDFTGINLTKLTILKLNNNQIKRISDITGHFPSLIILDVSFNFITSIDFQTVANSFPKLYELLASSNLITKMRCSPTNMTETEWNLSVLDVSDNQLVTTDSQLMSYSRITRLYLSSNILNQLCHSAFHGDLLQELVLDNNNLTSIDSLSECCLPNLIHLSMNHNRITEIPLLPFPLMRKLSVMHNLIYETENFLRSLRCISSMCEIDIRNNPCTLNVNFIKSVERKFRKLIACENDHCESTGLINQQEVKFATVNEGICQCVNCNQVQLLCEQYCQEYQAYSKDLDELFRCLHSTFINHRIGGFNETNSVGCVSCHLSCEINQKESWNKLLHLNKENILLNICGDGNKSSLVSRYRHLVDEAISTNNKNALLFRRLFNRRNKDLLNDKVNSVFQFSCHKL</sequence>
<dbReference type="PANTHER" id="PTHR45712">
    <property type="entry name" value="AGAP008170-PA"/>
    <property type="match status" value="1"/>
</dbReference>
<feature type="compositionally biased region" description="Polar residues" evidence="4">
    <location>
        <begin position="359"/>
        <end position="380"/>
    </location>
</feature>
<dbReference type="Pfam" id="PF13855">
    <property type="entry name" value="LRR_8"/>
    <property type="match status" value="1"/>
</dbReference>
<evidence type="ECO:0000313" key="6">
    <source>
        <dbReference type="WBParaSite" id="TREG1_47040.1"/>
    </source>
</evidence>
<dbReference type="InterPro" id="IPR003591">
    <property type="entry name" value="Leu-rich_rpt_typical-subtyp"/>
</dbReference>
<feature type="compositionally biased region" description="Polar residues" evidence="4">
    <location>
        <begin position="462"/>
        <end position="471"/>
    </location>
</feature>
<dbReference type="InterPro" id="IPR050333">
    <property type="entry name" value="SLRP"/>
</dbReference>
<proteinExistence type="predicted"/>
<dbReference type="SUPFAM" id="SSF52058">
    <property type="entry name" value="L domain-like"/>
    <property type="match status" value="1"/>
</dbReference>
<accession>A0AA85JXM3</accession>
<dbReference type="Gene3D" id="3.80.10.10">
    <property type="entry name" value="Ribonuclease Inhibitor"/>
    <property type="match status" value="1"/>
</dbReference>
<dbReference type="InterPro" id="IPR032675">
    <property type="entry name" value="LRR_dom_sf"/>
</dbReference>
<dbReference type="GO" id="GO:0005615">
    <property type="term" value="C:extracellular space"/>
    <property type="evidence" value="ECO:0007669"/>
    <property type="project" value="TreeGrafter"/>
</dbReference>
<name>A0AA85JXM3_TRIRE</name>
<dbReference type="Proteomes" id="UP000050795">
    <property type="component" value="Unassembled WGS sequence"/>
</dbReference>
<dbReference type="InterPro" id="IPR001611">
    <property type="entry name" value="Leu-rich_rpt"/>
</dbReference>
<reference evidence="5" key="1">
    <citation type="submission" date="2022-06" db="EMBL/GenBank/DDBJ databases">
        <authorList>
            <person name="Berger JAMES D."/>
            <person name="Berger JAMES D."/>
        </authorList>
    </citation>
    <scope>NUCLEOTIDE SEQUENCE [LARGE SCALE GENOMIC DNA]</scope>
</reference>
<keyword evidence="5" id="KW-1185">Reference proteome</keyword>
<organism evidence="5 6">
    <name type="scientific">Trichobilharzia regenti</name>
    <name type="common">Nasal bird schistosome</name>
    <dbReference type="NCBI Taxonomy" id="157069"/>
    <lineage>
        <taxon>Eukaryota</taxon>
        <taxon>Metazoa</taxon>
        <taxon>Spiralia</taxon>
        <taxon>Lophotrochozoa</taxon>
        <taxon>Platyhelminthes</taxon>
        <taxon>Trematoda</taxon>
        <taxon>Digenea</taxon>
        <taxon>Strigeidida</taxon>
        <taxon>Schistosomatoidea</taxon>
        <taxon>Schistosomatidae</taxon>
        <taxon>Trichobilharzia</taxon>
    </lineage>
</organism>
<keyword evidence="2" id="KW-0677">Repeat</keyword>
<reference evidence="6" key="2">
    <citation type="submission" date="2023-11" db="UniProtKB">
        <authorList>
            <consortium name="WormBaseParasite"/>
        </authorList>
    </citation>
    <scope>IDENTIFICATION</scope>
</reference>
<dbReference type="WBParaSite" id="TREG1_47040.1">
    <property type="protein sequence ID" value="TREG1_47040.1"/>
    <property type="gene ID" value="TREG1_47040"/>
</dbReference>